<dbReference type="EMBL" id="KB303020">
    <property type="protein sequence ID" value="ELU03632.1"/>
    <property type="molecule type" value="Genomic_DNA"/>
</dbReference>
<evidence type="ECO:0000256" key="1">
    <source>
        <dbReference type="SAM" id="MobiDB-lite"/>
    </source>
</evidence>
<feature type="compositionally biased region" description="Basic and acidic residues" evidence="1">
    <location>
        <begin position="193"/>
        <end position="207"/>
    </location>
</feature>
<reference evidence="2 4" key="2">
    <citation type="journal article" date="2013" name="Nature">
        <title>Insights into bilaterian evolution from three spiralian genomes.</title>
        <authorList>
            <person name="Simakov O."/>
            <person name="Marletaz F."/>
            <person name="Cho S.J."/>
            <person name="Edsinger-Gonzales E."/>
            <person name="Havlak P."/>
            <person name="Hellsten U."/>
            <person name="Kuo D.H."/>
            <person name="Larsson T."/>
            <person name="Lv J."/>
            <person name="Arendt D."/>
            <person name="Savage R."/>
            <person name="Osoegawa K."/>
            <person name="de Jong P."/>
            <person name="Grimwood J."/>
            <person name="Chapman J.A."/>
            <person name="Shapiro H."/>
            <person name="Aerts A."/>
            <person name="Otillar R.P."/>
            <person name="Terry A.Y."/>
            <person name="Boore J.L."/>
            <person name="Grigoriev I.V."/>
            <person name="Lindberg D.R."/>
            <person name="Seaver E.C."/>
            <person name="Weisblat D.A."/>
            <person name="Putnam N.H."/>
            <person name="Rokhsar D.S."/>
        </authorList>
    </citation>
    <scope>NUCLEOTIDE SEQUENCE</scope>
    <source>
        <strain evidence="2 4">I ESC-2004</strain>
    </source>
</reference>
<sequence length="367" mass="41790">MHISTHFHGNLASVRETILIIEAMERDEEVVSLDEYVSDDDPETARISGASSTFSVSSEDDLSEVTELEIVDTTEWEDLPTPLDLPDYIGTSFYEHTLTLRKKELSPRRSRDTVIEDIEILGPGLTDRSSIKSGDSQKKRLVSASDKLLNQRAFHQKSFVPFRYPLHFHSDGRKPKQKSFIKVPNSFQPKTRYGREPRVQGKRESDAKHRRWPQFPVYPPKARHAEVMCEIIRLAQTLDLGIQATPETTSAGTQSVAETTDTSTQYPKTRKCDAQCQTIKPEVEDIAIQNVPKMANKMEETSVRILYFPVLNTQHNSTQTDKFEFEIHEPLRGTSDVPMLTLDSPEGSHMLIQSPFDQAFLKIIEEE</sequence>
<evidence type="ECO:0000313" key="3">
    <source>
        <dbReference type="EnsemblMetazoa" id="CapteP186186"/>
    </source>
</evidence>
<dbReference type="EnsemblMetazoa" id="CapteT186186">
    <property type="protein sequence ID" value="CapteP186186"/>
    <property type="gene ID" value="CapteG186186"/>
</dbReference>
<accession>R7UK29</accession>
<reference evidence="3" key="3">
    <citation type="submission" date="2015-06" db="UniProtKB">
        <authorList>
            <consortium name="EnsemblMetazoa"/>
        </authorList>
    </citation>
    <scope>IDENTIFICATION</scope>
</reference>
<dbReference type="HOGENOM" id="CLU_064376_0_0_1"/>
<proteinExistence type="predicted"/>
<keyword evidence="4" id="KW-1185">Reference proteome</keyword>
<name>R7UK29_CAPTE</name>
<dbReference type="AlphaFoldDB" id="R7UK29"/>
<organism evidence="2">
    <name type="scientific">Capitella teleta</name>
    <name type="common">Polychaete worm</name>
    <dbReference type="NCBI Taxonomy" id="283909"/>
    <lineage>
        <taxon>Eukaryota</taxon>
        <taxon>Metazoa</taxon>
        <taxon>Spiralia</taxon>
        <taxon>Lophotrochozoa</taxon>
        <taxon>Annelida</taxon>
        <taxon>Polychaeta</taxon>
        <taxon>Sedentaria</taxon>
        <taxon>Scolecida</taxon>
        <taxon>Capitellidae</taxon>
        <taxon>Capitella</taxon>
    </lineage>
</organism>
<evidence type="ECO:0000313" key="2">
    <source>
        <dbReference type="EMBL" id="ELU03632.1"/>
    </source>
</evidence>
<dbReference type="EMBL" id="AMQN01001496">
    <property type="status" value="NOT_ANNOTATED_CDS"/>
    <property type="molecule type" value="Genomic_DNA"/>
</dbReference>
<protein>
    <submittedName>
        <fullName evidence="2 3">Uncharacterized protein</fullName>
    </submittedName>
</protein>
<reference evidence="4" key="1">
    <citation type="submission" date="2012-12" db="EMBL/GenBank/DDBJ databases">
        <authorList>
            <person name="Hellsten U."/>
            <person name="Grimwood J."/>
            <person name="Chapman J.A."/>
            <person name="Shapiro H."/>
            <person name="Aerts A."/>
            <person name="Otillar R.P."/>
            <person name="Terry A.Y."/>
            <person name="Boore J.L."/>
            <person name="Simakov O."/>
            <person name="Marletaz F."/>
            <person name="Cho S.-J."/>
            <person name="Edsinger-Gonzales E."/>
            <person name="Havlak P."/>
            <person name="Kuo D.-H."/>
            <person name="Larsson T."/>
            <person name="Lv J."/>
            <person name="Arendt D."/>
            <person name="Savage R."/>
            <person name="Osoegawa K."/>
            <person name="de Jong P."/>
            <person name="Lindberg D.R."/>
            <person name="Seaver E.C."/>
            <person name="Weisblat D.A."/>
            <person name="Putnam N.H."/>
            <person name="Grigoriev I.V."/>
            <person name="Rokhsar D.S."/>
        </authorList>
    </citation>
    <scope>NUCLEOTIDE SEQUENCE</scope>
    <source>
        <strain evidence="4">I ESC-2004</strain>
    </source>
</reference>
<evidence type="ECO:0000313" key="4">
    <source>
        <dbReference type="Proteomes" id="UP000014760"/>
    </source>
</evidence>
<dbReference type="Proteomes" id="UP000014760">
    <property type="component" value="Unassembled WGS sequence"/>
</dbReference>
<gene>
    <name evidence="2" type="ORF">CAPTEDRAFT_186186</name>
</gene>
<feature type="region of interest" description="Disordered" evidence="1">
    <location>
        <begin position="170"/>
        <end position="208"/>
    </location>
</feature>